<feature type="region of interest" description="Disordered" evidence="1">
    <location>
        <begin position="1"/>
        <end position="27"/>
    </location>
</feature>
<proteinExistence type="predicted"/>
<evidence type="ECO:0000256" key="1">
    <source>
        <dbReference type="SAM" id="MobiDB-lite"/>
    </source>
</evidence>
<dbReference type="EMBL" id="BONV01000010">
    <property type="protein sequence ID" value="GIG79639.1"/>
    <property type="molecule type" value="Genomic_DNA"/>
</dbReference>
<reference evidence="2 3" key="1">
    <citation type="submission" date="2021-01" db="EMBL/GenBank/DDBJ databases">
        <title>Whole genome shotgun sequence of Planotetraspora kaengkrachanensis NBRC 104272.</title>
        <authorList>
            <person name="Komaki H."/>
            <person name="Tamura T."/>
        </authorList>
    </citation>
    <scope>NUCLEOTIDE SEQUENCE [LARGE SCALE GENOMIC DNA]</scope>
    <source>
        <strain evidence="2 3">NBRC 104272</strain>
    </source>
</reference>
<gene>
    <name evidence="2" type="ORF">Pka01_27660</name>
</gene>
<evidence type="ECO:0000313" key="3">
    <source>
        <dbReference type="Proteomes" id="UP000630097"/>
    </source>
</evidence>
<evidence type="ECO:0000313" key="2">
    <source>
        <dbReference type="EMBL" id="GIG79639.1"/>
    </source>
</evidence>
<keyword evidence="3" id="KW-1185">Reference proteome</keyword>
<organism evidence="2 3">
    <name type="scientific">Planotetraspora kaengkrachanensis</name>
    <dbReference type="NCBI Taxonomy" id="575193"/>
    <lineage>
        <taxon>Bacteria</taxon>
        <taxon>Bacillati</taxon>
        <taxon>Actinomycetota</taxon>
        <taxon>Actinomycetes</taxon>
        <taxon>Streptosporangiales</taxon>
        <taxon>Streptosporangiaceae</taxon>
        <taxon>Planotetraspora</taxon>
    </lineage>
</organism>
<name>A0A8J3PSM6_9ACTN</name>
<dbReference type="Proteomes" id="UP000630097">
    <property type="component" value="Unassembled WGS sequence"/>
</dbReference>
<dbReference type="AlphaFoldDB" id="A0A8J3PSM6"/>
<sequence length="102" mass="10967">MENVHPGRAGAGEAGGHTTERAGLGGVRVHDVRPEAAHGADQPKERAIVIGRLDRSAEARDPMNLQRRVQELKMVAFGAIDISRIEATVEFIGVEPPVQSHD</sequence>
<protein>
    <submittedName>
        <fullName evidence="2">Uncharacterized protein</fullName>
    </submittedName>
</protein>
<accession>A0A8J3PSM6</accession>
<comment type="caution">
    <text evidence="2">The sequence shown here is derived from an EMBL/GenBank/DDBJ whole genome shotgun (WGS) entry which is preliminary data.</text>
</comment>